<dbReference type="EMBL" id="BSXW01000262">
    <property type="protein sequence ID" value="GMF16799.1"/>
    <property type="molecule type" value="Genomic_DNA"/>
</dbReference>
<dbReference type="Proteomes" id="UP001165083">
    <property type="component" value="Unassembled WGS sequence"/>
</dbReference>
<name>A0A9W6WKG6_9STRA</name>
<gene>
    <name evidence="1" type="ORF">Plil01_000606100</name>
</gene>
<reference evidence="1" key="1">
    <citation type="submission" date="2023-04" db="EMBL/GenBank/DDBJ databases">
        <title>Phytophthora lilii NBRC 32176.</title>
        <authorList>
            <person name="Ichikawa N."/>
            <person name="Sato H."/>
            <person name="Tonouchi N."/>
        </authorList>
    </citation>
    <scope>NUCLEOTIDE SEQUENCE</scope>
    <source>
        <strain evidence="1">NBRC 32176</strain>
    </source>
</reference>
<proteinExistence type="predicted"/>
<evidence type="ECO:0000313" key="1">
    <source>
        <dbReference type="EMBL" id="GMF16799.1"/>
    </source>
</evidence>
<organism evidence="1 2">
    <name type="scientific">Phytophthora lilii</name>
    <dbReference type="NCBI Taxonomy" id="2077276"/>
    <lineage>
        <taxon>Eukaryota</taxon>
        <taxon>Sar</taxon>
        <taxon>Stramenopiles</taxon>
        <taxon>Oomycota</taxon>
        <taxon>Peronosporomycetes</taxon>
        <taxon>Peronosporales</taxon>
        <taxon>Peronosporaceae</taxon>
        <taxon>Phytophthora</taxon>
    </lineage>
</organism>
<evidence type="ECO:0000313" key="2">
    <source>
        <dbReference type="Proteomes" id="UP001165083"/>
    </source>
</evidence>
<sequence>MIICTAGAKFSTPVPVGSVDLLGLNRVSTTRPSETAPPPSPARLQLRSPYLANILKPGCSAREVEWKDLAIQKQIGIGSRYVTSVKRQQSVYGSSCLGSLIAAKFTREAGEVQKLL</sequence>
<keyword evidence="2" id="KW-1185">Reference proteome</keyword>
<accession>A0A9W6WKG6</accession>
<dbReference type="OrthoDB" id="4062651at2759"/>
<protein>
    <submittedName>
        <fullName evidence="1">Unnamed protein product</fullName>
    </submittedName>
</protein>
<comment type="caution">
    <text evidence="1">The sequence shown here is derived from an EMBL/GenBank/DDBJ whole genome shotgun (WGS) entry which is preliminary data.</text>
</comment>
<dbReference type="AlphaFoldDB" id="A0A9W6WKG6"/>